<evidence type="ECO:0000313" key="2">
    <source>
        <dbReference type="EMBL" id="MBD2774345.1"/>
    </source>
</evidence>
<dbReference type="AlphaFoldDB" id="A0A8J7CF53"/>
<dbReference type="Gene3D" id="3.40.50.2000">
    <property type="entry name" value="Glycogen Phosphorylase B"/>
    <property type="match status" value="2"/>
</dbReference>
<dbReference type="InterPro" id="IPR050194">
    <property type="entry name" value="Glycosyltransferase_grp1"/>
</dbReference>
<dbReference type="Pfam" id="PF00534">
    <property type="entry name" value="Glycos_transf_1"/>
    <property type="match status" value="1"/>
</dbReference>
<comment type="caution">
    <text evidence="2">The sequence shown here is derived from an EMBL/GenBank/DDBJ whole genome shotgun (WGS) entry which is preliminary data.</text>
</comment>
<dbReference type="PANTHER" id="PTHR45947:SF3">
    <property type="entry name" value="SULFOQUINOVOSYL TRANSFERASE SQD2"/>
    <property type="match status" value="1"/>
</dbReference>
<accession>A0A8J7CF53</accession>
<reference evidence="2" key="1">
    <citation type="submission" date="2020-09" db="EMBL/GenBank/DDBJ databases">
        <title>Iningainema tapete sp. nov. (Scytonemataceae, Cyanobacteria) from greenhouses in central Florida (USA) produces two types of nodularin with biosynthetic potential for microcystin-LR and anabaenopeptins.</title>
        <authorList>
            <person name="Berthold D.E."/>
            <person name="Lefler F.W."/>
            <person name="Huang I.-S."/>
            <person name="Abdulla H."/>
            <person name="Zimba P.V."/>
            <person name="Laughinghouse H.D. IV."/>
        </authorList>
    </citation>
    <scope>NUCLEOTIDE SEQUENCE</scope>
    <source>
        <strain evidence="2">BLCCT55</strain>
    </source>
</reference>
<dbReference type="RefSeq" id="WP_190831222.1">
    <property type="nucleotide sequence ID" value="NZ_CAWPPI010000069.1"/>
</dbReference>
<protein>
    <submittedName>
        <fullName evidence="2">Glycosyltransferase family 4 protein</fullName>
    </submittedName>
</protein>
<proteinExistence type="predicted"/>
<keyword evidence="3" id="KW-1185">Reference proteome</keyword>
<evidence type="ECO:0000313" key="3">
    <source>
        <dbReference type="Proteomes" id="UP000629098"/>
    </source>
</evidence>
<feature type="domain" description="Glycosyl transferase family 1" evidence="1">
    <location>
        <begin position="189"/>
        <end position="322"/>
    </location>
</feature>
<organism evidence="2 3">
    <name type="scientific">Iningainema tapete BLCC-T55</name>
    <dbReference type="NCBI Taxonomy" id="2748662"/>
    <lineage>
        <taxon>Bacteria</taxon>
        <taxon>Bacillati</taxon>
        <taxon>Cyanobacteriota</taxon>
        <taxon>Cyanophyceae</taxon>
        <taxon>Nostocales</taxon>
        <taxon>Scytonemataceae</taxon>
        <taxon>Iningainema tapete</taxon>
    </lineage>
</organism>
<evidence type="ECO:0000259" key="1">
    <source>
        <dbReference type="Pfam" id="PF00534"/>
    </source>
</evidence>
<dbReference type="PANTHER" id="PTHR45947">
    <property type="entry name" value="SULFOQUINOVOSYL TRANSFERASE SQD2"/>
    <property type="match status" value="1"/>
</dbReference>
<dbReference type="CDD" id="cd03802">
    <property type="entry name" value="GT4_AviGT4-like"/>
    <property type="match status" value="1"/>
</dbReference>
<gene>
    <name evidence="2" type="ORF">ICL16_20280</name>
</gene>
<sequence length="356" mass="40021">MTSDTKNLLFVSTSVGPLGTGLGGGVELTVRNIAQEMLRRGHQLQIVAPAGSTWDDLPVVQIPGNLQIIAQSQERTAPITMPDNSVLANMWDYARQQDDYDLIVNFAYDWLPFYLTPFFHRPVAHLVSMGSLSNALDQVIAKVSQQFPGTIGFHTKSQAATFPALTQPLHYLSNGIDLSLYQFCTHPKQQLAWIGRISPEKGLEDAIAAAEITQIPLKIMGKIQDELYWQQICQNYPNDMFEYLGFLSTHEMQQVLRECRALLMTHRWVEAFGNVAIESLACGVPVISYRRGGPEEIIIDGKTGFLVEPDNVNLLVDATQRLNQINRRTCRTLAETEFSLQALGNRVEKWFREILE</sequence>
<dbReference type="SUPFAM" id="SSF53756">
    <property type="entry name" value="UDP-Glycosyltransferase/glycogen phosphorylase"/>
    <property type="match status" value="1"/>
</dbReference>
<dbReference type="EMBL" id="JACXAE010000069">
    <property type="protein sequence ID" value="MBD2774345.1"/>
    <property type="molecule type" value="Genomic_DNA"/>
</dbReference>
<dbReference type="InterPro" id="IPR001296">
    <property type="entry name" value="Glyco_trans_1"/>
</dbReference>
<dbReference type="GO" id="GO:0016757">
    <property type="term" value="F:glycosyltransferase activity"/>
    <property type="evidence" value="ECO:0007669"/>
    <property type="project" value="InterPro"/>
</dbReference>
<name>A0A8J7CF53_9CYAN</name>
<dbReference type="Proteomes" id="UP000629098">
    <property type="component" value="Unassembled WGS sequence"/>
</dbReference>